<dbReference type="Pfam" id="PF07885">
    <property type="entry name" value="Ion_trans_2"/>
    <property type="match status" value="1"/>
</dbReference>
<gene>
    <name evidence="5" type="ORF">FAK_26290</name>
</gene>
<evidence type="ECO:0000256" key="1">
    <source>
        <dbReference type="ARBA" id="ARBA00004651"/>
    </source>
</evidence>
<dbReference type="InterPro" id="IPR006037">
    <property type="entry name" value="RCK_C"/>
</dbReference>
<dbReference type="SUPFAM" id="SSF116726">
    <property type="entry name" value="TrkA C-terminal domain-like"/>
    <property type="match status" value="1"/>
</dbReference>
<dbReference type="InterPro" id="IPR036721">
    <property type="entry name" value="RCK_C_sf"/>
</dbReference>
<dbReference type="GO" id="GO:0008324">
    <property type="term" value="F:monoatomic cation transmembrane transporter activity"/>
    <property type="evidence" value="ECO:0007669"/>
    <property type="project" value="InterPro"/>
</dbReference>
<feature type="transmembrane region" description="Helical" evidence="2">
    <location>
        <begin position="31"/>
        <end position="49"/>
    </location>
</feature>
<evidence type="ECO:0000259" key="4">
    <source>
        <dbReference type="PROSITE" id="PS51202"/>
    </source>
</evidence>
<keyword evidence="2" id="KW-0812">Transmembrane</keyword>
<dbReference type="EMBL" id="AP028679">
    <property type="protein sequence ID" value="BEQ15563.1"/>
    <property type="molecule type" value="Genomic_DNA"/>
</dbReference>
<protein>
    <submittedName>
        <fullName evidence="5">Potassium transporter TrkA</fullName>
    </submittedName>
</protein>
<evidence type="ECO:0000259" key="3">
    <source>
        <dbReference type="PROSITE" id="PS51201"/>
    </source>
</evidence>
<dbReference type="SUPFAM" id="SSF81324">
    <property type="entry name" value="Voltage-gated potassium channels"/>
    <property type="match status" value="1"/>
</dbReference>
<feature type="domain" description="RCK N-terminal" evidence="3">
    <location>
        <begin position="107"/>
        <end position="223"/>
    </location>
</feature>
<dbReference type="GO" id="GO:0006813">
    <property type="term" value="P:potassium ion transport"/>
    <property type="evidence" value="ECO:0007669"/>
    <property type="project" value="InterPro"/>
</dbReference>
<feature type="transmembrane region" description="Helical" evidence="2">
    <location>
        <begin position="7"/>
        <end position="25"/>
    </location>
</feature>
<evidence type="ECO:0000313" key="5">
    <source>
        <dbReference type="EMBL" id="BEQ15563.1"/>
    </source>
</evidence>
<name>A0AAU9EEN1_9BACT</name>
<evidence type="ECO:0000256" key="2">
    <source>
        <dbReference type="SAM" id="Phobius"/>
    </source>
</evidence>
<dbReference type="Gene3D" id="1.10.287.70">
    <property type="match status" value="1"/>
</dbReference>
<dbReference type="SUPFAM" id="SSF51735">
    <property type="entry name" value="NAD(P)-binding Rossmann-fold domains"/>
    <property type="match status" value="1"/>
</dbReference>
<evidence type="ECO:0000313" key="6">
    <source>
        <dbReference type="Proteomes" id="UP001366166"/>
    </source>
</evidence>
<keyword evidence="2" id="KW-0472">Membrane</keyword>
<dbReference type="Pfam" id="PF02254">
    <property type="entry name" value="TrkA_N"/>
    <property type="match status" value="1"/>
</dbReference>
<sequence length="336" mass="36677">MNMIQRVIWGVVCSLGVVLMGTFGYRLIEDYTWLEALYMTIITVTTVGFGEVRPLSSAGRIFTMVLMLMGVGTILYLLTTLTQLVVEGKLREIMGRRSLERAIRSLKDHYIVCGYGRIGALVAEMIREAGREVVVIDNSEEVTRRLENDGIHYVLGSATEDESLLAAGVERAQGLIATVSSDADNVYIVLTAKDMRPDIFTIARATEPGSERKLKHAGADKVVSPYFIGARRIAQTVIRPSVADFIDLTFHSTTDQPLRMEELTVGAQAQLAGVSLKDSGIRQTLDLIVLAVKKSDGNMHFNPPADTVVEVGDTLIAMGPGSSMSKLAKILDGRQV</sequence>
<dbReference type="Gene3D" id="3.40.50.720">
    <property type="entry name" value="NAD(P)-binding Rossmann-like Domain"/>
    <property type="match status" value="1"/>
</dbReference>
<dbReference type="PANTHER" id="PTHR43833:SF9">
    <property type="entry name" value="POTASSIUM CHANNEL PROTEIN YUGO-RELATED"/>
    <property type="match status" value="1"/>
</dbReference>
<dbReference type="PANTHER" id="PTHR43833">
    <property type="entry name" value="POTASSIUM CHANNEL PROTEIN 2-RELATED-RELATED"/>
    <property type="match status" value="1"/>
</dbReference>
<dbReference type="Proteomes" id="UP001366166">
    <property type="component" value="Chromosome"/>
</dbReference>
<dbReference type="InterPro" id="IPR003148">
    <property type="entry name" value="RCK_N"/>
</dbReference>
<dbReference type="AlphaFoldDB" id="A0AAU9EEN1"/>
<dbReference type="PROSITE" id="PS51202">
    <property type="entry name" value="RCK_C"/>
    <property type="match status" value="1"/>
</dbReference>
<proteinExistence type="predicted"/>
<dbReference type="InterPro" id="IPR050721">
    <property type="entry name" value="Trk_Ktr_HKT_K-transport"/>
</dbReference>
<dbReference type="InterPro" id="IPR013099">
    <property type="entry name" value="K_chnl_dom"/>
</dbReference>
<organism evidence="5 6">
    <name type="scientific">Desulfoferula mesophila</name>
    <dbReference type="NCBI Taxonomy" id="3058419"/>
    <lineage>
        <taxon>Bacteria</taxon>
        <taxon>Pseudomonadati</taxon>
        <taxon>Thermodesulfobacteriota</taxon>
        <taxon>Desulfarculia</taxon>
        <taxon>Desulfarculales</taxon>
        <taxon>Desulfarculaceae</taxon>
        <taxon>Desulfoferula</taxon>
    </lineage>
</organism>
<dbReference type="Pfam" id="PF02080">
    <property type="entry name" value="TrkA_C"/>
    <property type="match status" value="1"/>
</dbReference>
<dbReference type="InterPro" id="IPR036291">
    <property type="entry name" value="NAD(P)-bd_dom_sf"/>
</dbReference>
<keyword evidence="6" id="KW-1185">Reference proteome</keyword>
<comment type="subcellular location">
    <subcellularLocation>
        <location evidence="1">Cell membrane</location>
        <topology evidence="1">Multi-pass membrane protein</topology>
    </subcellularLocation>
</comment>
<feature type="domain" description="RCK C-terminal" evidence="4">
    <location>
        <begin position="248"/>
        <end position="333"/>
    </location>
</feature>
<feature type="transmembrane region" description="Helical" evidence="2">
    <location>
        <begin position="61"/>
        <end position="86"/>
    </location>
</feature>
<dbReference type="GO" id="GO:0005886">
    <property type="term" value="C:plasma membrane"/>
    <property type="evidence" value="ECO:0007669"/>
    <property type="project" value="UniProtKB-SubCell"/>
</dbReference>
<dbReference type="Gene3D" id="3.30.70.1450">
    <property type="entry name" value="Regulator of K+ conductance, C-terminal domain"/>
    <property type="match status" value="1"/>
</dbReference>
<keyword evidence="2" id="KW-1133">Transmembrane helix</keyword>
<reference evidence="6" key="1">
    <citation type="journal article" date="2023" name="Arch. Microbiol.">
        <title>Desulfoferula mesophilus gen. nov. sp. nov., a mesophilic sulfate-reducing bacterium isolated from a brackish lake sediment.</title>
        <authorList>
            <person name="Watanabe T."/>
            <person name="Yabe T."/>
            <person name="Tsuji J.M."/>
            <person name="Fukui M."/>
        </authorList>
    </citation>
    <scope>NUCLEOTIDE SEQUENCE [LARGE SCALE GENOMIC DNA]</scope>
    <source>
        <strain evidence="6">12FAK</strain>
    </source>
</reference>
<dbReference type="PROSITE" id="PS51201">
    <property type="entry name" value="RCK_N"/>
    <property type="match status" value="1"/>
</dbReference>
<accession>A0AAU9EEN1</accession>
<dbReference type="KEGG" id="dmp:FAK_26290"/>